<evidence type="ECO:0000256" key="1">
    <source>
        <dbReference type="SAM" id="SignalP"/>
    </source>
</evidence>
<name>A0A081KDP3_9GAMM</name>
<dbReference type="SUPFAM" id="SSF53850">
    <property type="entry name" value="Periplasmic binding protein-like II"/>
    <property type="match status" value="1"/>
</dbReference>
<gene>
    <name evidence="3" type="ORF">GV64_17375</name>
</gene>
<evidence type="ECO:0000313" key="3">
    <source>
        <dbReference type="EMBL" id="KEI72269.1"/>
    </source>
</evidence>
<sequence>MLKSKFTAGAIFALSLPFVGAASANECGDVTIADMNWNSATLMAHVDQFILQNVFGCNVELVPGDTMATGTSMVEKGEPDIAPEMWSNSMRKAFDKGVEEKRLRYAGNSLSEGGEEGFWVPKYMVDKYPDLKTIEGIKKKAGIFKHPEDSMLSAFYGCPAGWNCQINSGNLFRALELEEYGFDLVDPGSGAGMSGAIAKAYEREEAWFGYYWAPSSVLGKYEMVKVDFGSGIDVDEYLNCTTKEDCLSPKVTMYPPSPVNTITTEAFAVKAPAAYEYLATRSFTNQQMNELLAWMEENQADGEIAVEHFLTNYESIWTQWLSADVVEKVKQKLAAL</sequence>
<dbReference type="GO" id="GO:0043190">
    <property type="term" value="C:ATP-binding cassette (ABC) transporter complex"/>
    <property type="evidence" value="ECO:0007669"/>
    <property type="project" value="InterPro"/>
</dbReference>
<keyword evidence="4" id="KW-1185">Reference proteome</keyword>
<evidence type="ECO:0000313" key="4">
    <source>
        <dbReference type="Proteomes" id="UP000027997"/>
    </source>
</evidence>
<comment type="caution">
    <text evidence="3">The sequence shown here is derived from an EMBL/GenBank/DDBJ whole genome shotgun (WGS) entry which is preliminary data.</text>
</comment>
<dbReference type="STRING" id="305900.GV64_17375"/>
<protein>
    <submittedName>
        <fullName evidence="3">ABC transporter substrate-binding protein</fullName>
    </submittedName>
</protein>
<feature type="domain" description="ABC-type glycine betaine transport system substrate-binding" evidence="2">
    <location>
        <begin position="29"/>
        <end position="311"/>
    </location>
</feature>
<accession>A0A081KDP3</accession>
<dbReference type="Pfam" id="PF04069">
    <property type="entry name" value="OpuAC"/>
    <property type="match status" value="1"/>
</dbReference>
<dbReference type="CDD" id="cd13641">
    <property type="entry name" value="PBP2_HisX_like"/>
    <property type="match status" value="1"/>
</dbReference>
<reference evidence="3 4" key="1">
    <citation type="submission" date="2014-06" db="EMBL/GenBank/DDBJ databases">
        <title>Whole Genome Sequences of Three Symbiotic Endozoicomonas Bacteria.</title>
        <authorList>
            <person name="Neave M.J."/>
            <person name="Apprill A."/>
            <person name="Voolstra C.R."/>
        </authorList>
    </citation>
    <scope>NUCLEOTIDE SEQUENCE [LARGE SCALE GENOMIC DNA]</scope>
    <source>
        <strain evidence="3 4">DSM 22380</strain>
    </source>
</reference>
<dbReference type="Gene3D" id="3.40.190.10">
    <property type="entry name" value="Periplasmic binding protein-like II"/>
    <property type="match status" value="1"/>
</dbReference>
<dbReference type="AlphaFoldDB" id="A0A081KDP3"/>
<dbReference type="Proteomes" id="UP000027997">
    <property type="component" value="Unassembled WGS sequence"/>
</dbReference>
<dbReference type="Gene3D" id="3.40.190.100">
    <property type="entry name" value="Glycine betaine-binding periplasmic protein, domain 2"/>
    <property type="match status" value="1"/>
</dbReference>
<keyword evidence="1" id="KW-0732">Signal</keyword>
<organism evidence="3 4">
    <name type="scientific">Endozoicomonas elysicola</name>
    <dbReference type="NCBI Taxonomy" id="305900"/>
    <lineage>
        <taxon>Bacteria</taxon>
        <taxon>Pseudomonadati</taxon>
        <taxon>Pseudomonadota</taxon>
        <taxon>Gammaproteobacteria</taxon>
        <taxon>Oceanospirillales</taxon>
        <taxon>Endozoicomonadaceae</taxon>
        <taxon>Endozoicomonas</taxon>
    </lineage>
</organism>
<dbReference type="eggNOG" id="COG2113">
    <property type="taxonomic scope" value="Bacteria"/>
</dbReference>
<feature type="signal peptide" evidence="1">
    <location>
        <begin position="1"/>
        <end position="24"/>
    </location>
</feature>
<dbReference type="InterPro" id="IPR007210">
    <property type="entry name" value="ABC_Gly_betaine_transp_sub-bd"/>
</dbReference>
<dbReference type="GO" id="GO:0022857">
    <property type="term" value="F:transmembrane transporter activity"/>
    <property type="evidence" value="ECO:0007669"/>
    <property type="project" value="InterPro"/>
</dbReference>
<feature type="chain" id="PRO_5001758911" evidence="1">
    <location>
        <begin position="25"/>
        <end position="336"/>
    </location>
</feature>
<dbReference type="RefSeq" id="WP_020583831.1">
    <property type="nucleotide sequence ID" value="NZ_JOJP01000001.1"/>
</dbReference>
<evidence type="ECO:0000259" key="2">
    <source>
        <dbReference type="Pfam" id="PF04069"/>
    </source>
</evidence>
<dbReference type="EMBL" id="JOJP01000001">
    <property type="protein sequence ID" value="KEI72269.1"/>
    <property type="molecule type" value="Genomic_DNA"/>
</dbReference>
<proteinExistence type="predicted"/>